<evidence type="ECO:0000256" key="1">
    <source>
        <dbReference type="SAM" id="MobiDB-lite"/>
    </source>
</evidence>
<feature type="compositionally biased region" description="Gly residues" evidence="1">
    <location>
        <begin position="36"/>
        <end position="55"/>
    </location>
</feature>
<dbReference type="Gene3D" id="2.120.10.30">
    <property type="entry name" value="TolB, C-terminal domain"/>
    <property type="match status" value="1"/>
</dbReference>
<dbReference type="PANTHER" id="PTHR19328:SF53">
    <property type="entry name" value="MEMBRANE PROTEIN"/>
    <property type="match status" value="1"/>
</dbReference>
<dbReference type="PANTHER" id="PTHR19328">
    <property type="entry name" value="HEDGEHOG-INTERACTING PROTEIN"/>
    <property type="match status" value="1"/>
</dbReference>
<feature type="region of interest" description="Disordered" evidence="1">
    <location>
        <begin position="1"/>
        <end position="67"/>
    </location>
</feature>
<dbReference type="Proteomes" id="UP000238348">
    <property type="component" value="Chromosome"/>
</dbReference>
<feature type="domain" description="Pyrroloquinoline quinone-dependent pyranose dehydrogenase beta-propeller" evidence="2">
    <location>
        <begin position="80"/>
        <end position="436"/>
    </location>
</feature>
<protein>
    <submittedName>
        <fullName evidence="3">Oxidoreductase</fullName>
        <ecNumber evidence="3">1.-.-.-</ecNumber>
    </submittedName>
</protein>
<evidence type="ECO:0000313" key="3">
    <source>
        <dbReference type="EMBL" id="AUX45260.1"/>
    </source>
</evidence>
<keyword evidence="3" id="KW-0560">Oxidoreductase</keyword>
<dbReference type="EC" id="1.-.-.-" evidence="3"/>
<dbReference type="GO" id="GO:0016491">
    <property type="term" value="F:oxidoreductase activity"/>
    <property type="evidence" value="ECO:0007669"/>
    <property type="project" value="UniProtKB-KW"/>
</dbReference>
<organism evidence="3 4">
    <name type="scientific">Sorangium cellulosum</name>
    <name type="common">Polyangium cellulosum</name>
    <dbReference type="NCBI Taxonomy" id="56"/>
    <lineage>
        <taxon>Bacteria</taxon>
        <taxon>Pseudomonadati</taxon>
        <taxon>Myxococcota</taxon>
        <taxon>Polyangia</taxon>
        <taxon>Polyangiales</taxon>
        <taxon>Polyangiaceae</taxon>
        <taxon>Sorangium</taxon>
    </lineage>
</organism>
<dbReference type="SUPFAM" id="SSF50952">
    <property type="entry name" value="Soluble quinoprotein glucose dehydrogenase"/>
    <property type="match status" value="1"/>
</dbReference>
<dbReference type="EMBL" id="CP012673">
    <property type="protein sequence ID" value="AUX45260.1"/>
    <property type="molecule type" value="Genomic_DNA"/>
</dbReference>
<gene>
    <name evidence="3" type="ORF">SOCE26_067410</name>
</gene>
<dbReference type="InterPro" id="IPR054539">
    <property type="entry name" value="Beta-prop_PDH"/>
</dbReference>
<evidence type="ECO:0000313" key="4">
    <source>
        <dbReference type="Proteomes" id="UP000238348"/>
    </source>
</evidence>
<evidence type="ECO:0000259" key="2">
    <source>
        <dbReference type="Pfam" id="PF22807"/>
    </source>
</evidence>
<accession>A0A2L0F130</accession>
<dbReference type="Pfam" id="PF22807">
    <property type="entry name" value="TrAA12"/>
    <property type="match status" value="1"/>
</dbReference>
<dbReference type="InterPro" id="IPR011041">
    <property type="entry name" value="Quinoprot_gluc/sorb_DH_b-prop"/>
</dbReference>
<reference evidence="3 4" key="1">
    <citation type="submission" date="2015-09" db="EMBL/GenBank/DDBJ databases">
        <title>Sorangium comparison.</title>
        <authorList>
            <person name="Zaburannyi N."/>
            <person name="Bunk B."/>
            <person name="Overmann J."/>
            <person name="Mueller R."/>
        </authorList>
    </citation>
    <scope>NUCLEOTIDE SEQUENCE [LARGE SCALE GENOMIC DNA]</scope>
    <source>
        <strain evidence="3 4">So ce26</strain>
    </source>
</reference>
<dbReference type="InterPro" id="IPR011042">
    <property type="entry name" value="6-blade_b-propeller_TolB-like"/>
</dbReference>
<sequence>MLLLVPSCAEEGGVKPIESPAGATGTGGAPPEDPAAGGGGQGAGGSAGGNSGAGGYSPDDDSTFRPEQQPFSEDLLERLVTKPGFTVNVFAEEAGNARMMEVAADGGVYVTRPMPGDVLLLRDTDGDGQADDGIKAFEGGPGFENLHGIALSEDGETMYLATPTSLYAAAVNADGSLGEPTALLTDLPDGGQHPKRTMRLVPGAGSLLFSAGSSCNACAETNPEHAAMMLIDPSKGQQTQEDRALFATGLRNTLGFDWYPGTEELWGMDHGSDHRGGVVPPEELNLLVSGKDYGWPYVYSSGPGEAAPDPIIDDPPGSTKQAHAASAEPAVLVYDAHSAPIDFRFYTGDQFPAEYKNDAFVAMRGSWNRYPPVGYKVVRVLFDKETRKPTGFEDFVTGWLLDDGHAHFGRLAGLAQLPDGSLLVSDDTNGVIYRVAYTGD</sequence>
<proteinExistence type="predicted"/>
<name>A0A2L0F130_SORCE</name>
<dbReference type="AlphaFoldDB" id="A0A2L0F130"/>